<sequence>MAAVVRAAECWAVDGDELEERLRTEVMALSRANKREEDAEYVARIRTGARYYDRRQPKAEIEAEFWDWVRGDQPTVQNYTVDATRGAA</sequence>
<proteinExistence type="predicted"/>
<accession>A0A4Q2RST7</accession>
<evidence type="ECO:0000313" key="1">
    <source>
        <dbReference type="EMBL" id="RYB90839.1"/>
    </source>
</evidence>
<comment type="caution">
    <text evidence="1">The sequence shown here is derived from an EMBL/GenBank/DDBJ whole genome shotgun (WGS) entry which is preliminary data.</text>
</comment>
<gene>
    <name evidence="1" type="ORF">EUA06_11220</name>
</gene>
<keyword evidence="2" id="KW-1185">Reference proteome</keyword>
<organism evidence="1 2">
    <name type="scientific">Nocardioides glacieisoli</name>
    <dbReference type="NCBI Taxonomy" id="1168730"/>
    <lineage>
        <taxon>Bacteria</taxon>
        <taxon>Bacillati</taxon>
        <taxon>Actinomycetota</taxon>
        <taxon>Actinomycetes</taxon>
        <taxon>Propionibacteriales</taxon>
        <taxon>Nocardioidaceae</taxon>
        <taxon>Nocardioides</taxon>
    </lineage>
</organism>
<reference evidence="1 2" key="1">
    <citation type="submission" date="2019-01" db="EMBL/GenBank/DDBJ databases">
        <title>Novel species of Nocardioides.</title>
        <authorList>
            <person name="Liu Q."/>
            <person name="Xin Y.-H."/>
        </authorList>
    </citation>
    <scope>NUCLEOTIDE SEQUENCE [LARGE SCALE GENOMIC DNA]</scope>
    <source>
        <strain evidence="1 2">HLT3-15</strain>
    </source>
</reference>
<dbReference type="AlphaFoldDB" id="A0A4Q2RST7"/>
<dbReference type="EMBL" id="SDWS01000004">
    <property type="protein sequence ID" value="RYB90839.1"/>
    <property type="molecule type" value="Genomic_DNA"/>
</dbReference>
<protein>
    <submittedName>
        <fullName evidence="1">Uncharacterized protein</fullName>
    </submittedName>
</protein>
<dbReference type="Proteomes" id="UP000291838">
    <property type="component" value="Unassembled WGS sequence"/>
</dbReference>
<evidence type="ECO:0000313" key="2">
    <source>
        <dbReference type="Proteomes" id="UP000291838"/>
    </source>
</evidence>
<dbReference type="RefSeq" id="WP_129475560.1">
    <property type="nucleotide sequence ID" value="NZ_SDWS01000004.1"/>
</dbReference>
<name>A0A4Q2RST7_9ACTN</name>